<proteinExistence type="predicted"/>
<dbReference type="InterPro" id="IPR007865">
    <property type="entry name" value="Aminopep_P_N"/>
</dbReference>
<dbReference type="GO" id="GO:0070006">
    <property type="term" value="F:metalloaminopeptidase activity"/>
    <property type="evidence" value="ECO:0007669"/>
    <property type="project" value="InterPro"/>
</dbReference>
<accession>A0A4V1IPU0</accession>
<name>A0A4V1IPU0_9FUNG</name>
<protein>
    <recommendedName>
        <fullName evidence="1">Aminopeptidase P N-terminal domain-containing protein</fullName>
    </recommendedName>
</protein>
<sequence length="130" mass="14107">MWVVQGSTARTAKLQVSVNDNLEISPPIPSSYLTGSTEPDHSLLIDLKTGHSKLIIPFLDDDYVLWCGEGLNASSAKEKYGTDEVLYQKDVVASIQSLLAEGEKIYVIDGTDVKPLGALGGRVDDSKLRE</sequence>
<dbReference type="InterPro" id="IPR029149">
    <property type="entry name" value="Creatin/AminoP/Spt16_N"/>
</dbReference>
<evidence type="ECO:0000259" key="1">
    <source>
        <dbReference type="Pfam" id="PF05195"/>
    </source>
</evidence>
<dbReference type="AlphaFoldDB" id="A0A4V1IPU0"/>
<keyword evidence="3" id="KW-1185">Reference proteome</keyword>
<evidence type="ECO:0000313" key="2">
    <source>
        <dbReference type="EMBL" id="RKO84227.1"/>
    </source>
</evidence>
<dbReference type="Proteomes" id="UP000269721">
    <property type="component" value="Unassembled WGS sequence"/>
</dbReference>
<organism evidence="2 3">
    <name type="scientific">Blyttiomyces helicus</name>
    <dbReference type="NCBI Taxonomy" id="388810"/>
    <lineage>
        <taxon>Eukaryota</taxon>
        <taxon>Fungi</taxon>
        <taxon>Fungi incertae sedis</taxon>
        <taxon>Chytridiomycota</taxon>
        <taxon>Chytridiomycota incertae sedis</taxon>
        <taxon>Chytridiomycetes</taxon>
        <taxon>Chytridiomycetes incertae sedis</taxon>
        <taxon>Blyttiomyces</taxon>
    </lineage>
</organism>
<gene>
    <name evidence="2" type="ORF">BDK51DRAFT_51231</name>
</gene>
<reference evidence="3" key="1">
    <citation type="journal article" date="2018" name="Nat. Microbiol.">
        <title>Leveraging single-cell genomics to expand the fungal tree of life.</title>
        <authorList>
            <person name="Ahrendt S.R."/>
            <person name="Quandt C.A."/>
            <person name="Ciobanu D."/>
            <person name="Clum A."/>
            <person name="Salamov A."/>
            <person name="Andreopoulos B."/>
            <person name="Cheng J.F."/>
            <person name="Woyke T."/>
            <person name="Pelin A."/>
            <person name="Henrissat B."/>
            <person name="Reynolds N.K."/>
            <person name="Benny G.L."/>
            <person name="Smith M.E."/>
            <person name="James T.Y."/>
            <person name="Grigoriev I.V."/>
        </authorList>
    </citation>
    <scope>NUCLEOTIDE SEQUENCE [LARGE SCALE GENOMIC DNA]</scope>
</reference>
<evidence type="ECO:0000313" key="3">
    <source>
        <dbReference type="Proteomes" id="UP000269721"/>
    </source>
</evidence>
<feature type="domain" description="Aminopeptidase P N-terminal" evidence="1">
    <location>
        <begin position="32"/>
        <end position="106"/>
    </location>
</feature>
<dbReference type="EMBL" id="ML000344">
    <property type="protein sequence ID" value="RKO84227.1"/>
    <property type="molecule type" value="Genomic_DNA"/>
</dbReference>
<dbReference type="Pfam" id="PF05195">
    <property type="entry name" value="AMP_N"/>
    <property type="match status" value="1"/>
</dbReference>
<dbReference type="Gene3D" id="3.40.350.10">
    <property type="entry name" value="Creatinase/prolidase N-terminal domain"/>
    <property type="match status" value="1"/>
</dbReference>
<dbReference type="GO" id="GO:0030145">
    <property type="term" value="F:manganese ion binding"/>
    <property type="evidence" value="ECO:0007669"/>
    <property type="project" value="InterPro"/>
</dbReference>
<dbReference type="SUPFAM" id="SSF53092">
    <property type="entry name" value="Creatinase/prolidase N-terminal domain"/>
    <property type="match status" value="1"/>
</dbReference>